<organism evidence="4 5">
    <name type="scientific">Nocardioides panacis</name>
    <dbReference type="NCBI Taxonomy" id="2849501"/>
    <lineage>
        <taxon>Bacteria</taxon>
        <taxon>Bacillati</taxon>
        <taxon>Actinomycetota</taxon>
        <taxon>Actinomycetes</taxon>
        <taxon>Propionibacteriales</taxon>
        <taxon>Nocardioidaceae</taxon>
        <taxon>Nocardioides</taxon>
    </lineage>
</organism>
<dbReference type="PANTHER" id="PTHR10963:SF55">
    <property type="entry name" value="GLYCOSIDE HYDROLASE FAMILY 16 PROTEIN"/>
    <property type="match status" value="1"/>
</dbReference>
<dbReference type="PANTHER" id="PTHR10963">
    <property type="entry name" value="GLYCOSYL HYDROLASE-RELATED"/>
    <property type="match status" value="1"/>
</dbReference>
<dbReference type="InterPro" id="IPR000757">
    <property type="entry name" value="Beta-glucanase-like"/>
</dbReference>
<protein>
    <submittedName>
        <fullName evidence="4">Glycoside hydrolase family 16 protein</fullName>
    </submittedName>
</protein>
<dbReference type="InterPro" id="IPR050546">
    <property type="entry name" value="Glycosyl_Hydrlase_16"/>
</dbReference>
<evidence type="ECO:0000313" key="4">
    <source>
        <dbReference type="EMBL" id="QWZ06692.1"/>
    </source>
</evidence>
<dbReference type="PROSITE" id="PS51762">
    <property type="entry name" value="GH16_2"/>
    <property type="match status" value="1"/>
</dbReference>
<keyword evidence="4" id="KW-0378">Hydrolase</keyword>
<accession>A0A975SVJ1</accession>
<dbReference type="CDD" id="cd08023">
    <property type="entry name" value="GH16_laminarinase_like"/>
    <property type="match status" value="1"/>
</dbReference>
<evidence type="ECO:0000259" key="3">
    <source>
        <dbReference type="PROSITE" id="PS51762"/>
    </source>
</evidence>
<dbReference type="GO" id="GO:0004553">
    <property type="term" value="F:hydrolase activity, hydrolyzing O-glycosyl compounds"/>
    <property type="evidence" value="ECO:0007669"/>
    <property type="project" value="InterPro"/>
</dbReference>
<dbReference type="GO" id="GO:0005975">
    <property type="term" value="P:carbohydrate metabolic process"/>
    <property type="evidence" value="ECO:0007669"/>
    <property type="project" value="InterPro"/>
</dbReference>
<dbReference type="Pfam" id="PF00722">
    <property type="entry name" value="Glyco_hydro_16"/>
    <property type="match status" value="1"/>
</dbReference>
<dbReference type="KEGG" id="nps:KRR39_14185"/>
<reference evidence="4" key="1">
    <citation type="submission" date="2021-06" db="EMBL/GenBank/DDBJ databases">
        <title>Complete genome sequence of Nocardioides sp. G188.</title>
        <authorList>
            <person name="Im W.-T."/>
        </authorList>
    </citation>
    <scope>NUCLEOTIDE SEQUENCE</scope>
    <source>
        <strain evidence="4">G188</strain>
    </source>
</reference>
<dbReference type="Proteomes" id="UP000683575">
    <property type="component" value="Chromosome"/>
</dbReference>
<evidence type="ECO:0000256" key="2">
    <source>
        <dbReference type="SAM" id="MobiDB-lite"/>
    </source>
</evidence>
<feature type="domain" description="GH16" evidence="3">
    <location>
        <begin position="205"/>
        <end position="457"/>
    </location>
</feature>
<dbReference type="RefSeq" id="WP_216937810.1">
    <property type="nucleotide sequence ID" value="NZ_CP077062.1"/>
</dbReference>
<keyword evidence="5" id="KW-1185">Reference proteome</keyword>
<comment type="similarity">
    <text evidence="1">Belongs to the glycosyl hydrolase 16 family.</text>
</comment>
<evidence type="ECO:0000256" key="1">
    <source>
        <dbReference type="ARBA" id="ARBA00006865"/>
    </source>
</evidence>
<name>A0A975SVJ1_9ACTN</name>
<proteinExistence type="inferred from homology"/>
<gene>
    <name evidence="4" type="ORF">KRR39_14185</name>
</gene>
<feature type="region of interest" description="Disordered" evidence="2">
    <location>
        <begin position="197"/>
        <end position="216"/>
    </location>
</feature>
<sequence length="457" mass="49070">MAGRHVARSTFTSHIRRARAPRWLIPVTLLATVVVSASTGLTTPDTAEASVPPNLVLDPEFAQGTNAWTSPSGGLSLVPGHNGHRAIRVTNTSGAAMTLALNDRANTVASTRAGATYTASAWIRTTAPGVSVAAREGEWVGARSNGSKQAAAWLSDSGWHLVTVSYRAVGDGASIDFNVLGWQVPKGQAMDVSEPTLTTDASAPVTSPPPPVPTTTGAPSGYRLAFSDEFNGSVVDTSKWRVHNNSWASNEEAMDTSRPNNLFQANGALTLRAQREEYTAYGTSRHYTSASMDTIGKHSWKYGRFEMRAKLPTTVGSWPAFWLRDDHGEGEIDVMEAVGGMPSFVAQTLHQSTNGGKARLTHGVYSFKDGTLTSDWHTYGVTVTPTLITWDIDGDTVFTVSSATAPWMTSTFDDTLNIRINLQVGGSMPAYFKLPVTSASKFPADYSIDYVRVYQKG</sequence>
<evidence type="ECO:0000313" key="5">
    <source>
        <dbReference type="Proteomes" id="UP000683575"/>
    </source>
</evidence>
<dbReference type="EMBL" id="CP077062">
    <property type="protein sequence ID" value="QWZ06692.1"/>
    <property type="molecule type" value="Genomic_DNA"/>
</dbReference>
<dbReference type="AlphaFoldDB" id="A0A975SVJ1"/>